<organism evidence="1 2">
    <name type="scientific">Dryococelus australis</name>
    <dbReference type="NCBI Taxonomy" id="614101"/>
    <lineage>
        <taxon>Eukaryota</taxon>
        <taxon>Metazoa</taxon>
        <taxon>Ecdysozoa</taxon>
        <taxon>Arthropoda</taxon>
        <taxon>Hexapoda</taxon>
        <taxon>Insecta</taxon>
        <taxon>Pterygota</taxon>
        <taxon>Neoptera</taxon>
        <taxon>Polyneoptera</taxon>
        <taxon>Phasmatodea</taxon>
        <taxon>Verophasmatodea</taxon>
        <taxon>Anareolatae</taxon>
        <taxon>Phasmatidae</taxon>
        <taxon>Eurycanthinae</taxon>
        <taxon>Dryococelus</taxon>
    </lineage>
</organism>
<evidence type="ECO:0000313" key="2">
    <source>
        <dbReference type="Proteomes" id="UP001159363"/>
    </source>
</evidence>
<keyword evidence="2" id="KW-1185">Reference proteome</keyword>
<gene>
    <name evidence="1" type="ORF">PR048_012330</name>
</gene>
<comment type="caution">
    <text evidence="1">The sequence shown here is derived from an EMBL/GenBank/DDBJ whole genome shotgun (WGS) entry which is preliminary data.</text>
</comment>
<dbReference type="EMBL" id="JARBHB010000004">
    <property type="protein sequence ID" value="KAJ8886121.1"/>
    <property type="molecule type" value="Genomic_DNA"/>
</dbReference>
<dbReference type="Proteomes" id="UP001159363">
    <property type="component" value="Chromosome X"/>
</dbReference>
<name>A0ABQ9HP78_9NEOP</name>
<protein>
    <submittedName>
        <fullName evidence="1">Uncharacterized protein</fullName>
    </submittedName>
</protein>
<evidence type="ECO:0000313" key="1">
    <source>
        <dbReference type="EMBL" id="KAJ8886121.1"/>
    </source>
</evidence>
<proteinExistence type="predicted"/>
<accession>A0ABQ9HP78</accession>
<reference evidence="1 2" key="1">
    <citation type="submission" date="2023-02" db="EMBL/GenBank/DDBJ databases">
        <title>LHISI_Scaffold_Assembly.</title>
        <authorList>
            <person name="Stuart O.P."/>
            <person name="Cleave R."/>
            <person name="Magrath M.J.L."/>
            <person name="Mikheyev A.S."/>
        </authorList>
    </citation>
    <scope>NUCLEOTIDE SEQUENCE [LARGE SCALE GENOMIC DNA]</scope>
    <source>
        <strain evidence="1">Daus_M_001</strain>
        <tissue evidence="1">Leg muscle</tissue>
    </source>
</reference>
<sequence length="283" mass="31001">MKLKKCWPFGTAHLRCDEGVFDELHASHPLGGPAGLQGQRWLNGYTARLPPRRAGFILRPGHSRIFAGGNRSGRCLWSADFLGYLPFPPPLHSGAAPFSHHFILIGSQDFVFKSRPNLSPRPTFFEEFLCKGLRPVASTFQSLLPMELPPKNSSNRFCRMCRYHTPLRWLSTITGPTSWLSIIPHHAFTEKPRRSLNGGFLQGSIADSKDGGPLGSSLSGRASGVVGNKMAASYHRSPILYAGAWPCLAWPSVLEESCVLARADLGLDDVGECTLYGQSSVVV</sequence>